<evidence type="ECO:0000313" key="2">
    <source>
        <dbReference type="Proteomes" id="UP000010959"/>
    </source>
</evidence>
<reference evidence="1 2" key="1">
    <citation type="journal article" date="2013" name="Mar. Genomics">
        <title>Expression of sulfatases in Rhodopirellula baltica and the diversity of sulfatases in the genus Rhodopirellula.</title>
        <authorList>
            <person name="Wegner C.E."/>
            <person name="Richter-Heitmann T."/>
            <person name="Klindworth A."/>
            <person name="Klockow C."/>
            <person name="Richter M."/>
            <person name="Achstetter T."/>
            <person name="Glockner F.O."/>
            <person name="Harder J."/>
        </authorList>
    </citation>
    <scope>NUCLEOTIDE SEQUENCE [LARGE SCALE GENOMIC DNA]</scope>
    <source>
        <strain evidence="1 2">SWK14</strain>
    </source>
</reference>
<dbReference type="EMBL" id="AMWG01000159">
    <property type="protein sequence ID" value="ELP30349.1"/>
    <property type="molecule type" value="Genomic_DNA"/>
</dbReference>
<accession>L7C825</accession>
<sequence length="42" mass="4487">MQTTEVTIRSPLSKNAIAQRSFECLSGESKPPVKLGKPAASK</sequence>
<comment type="caution">
    <text evidence="1">The sequence shown here is derived from an EMBL/GenBank/DDBJ whole genome shotgun (WGS) entry which is preliminary data.</text>
</comment>
<name>L7C825_RHOBT</name>
<protein>
    <submittedName>
        <fullName evidence="1">Uncharacterized protein</fullName>
    </submittedName>
</protein>
<gene>
    <name evidence="1" type="ORF">RBSWK_05740</name>
</gene>
<dbReference type="Proteomes" id="UP000010959">
    <property type="component" value="Unassembled WGS sequence"/>
</dbReference>
<organism evidence="1 2">
    <name type="scientific">Rhodopirellula baltica SWK14</name>
    <dbReference type="NCBI Taxonomy" id="993516"/>
    <lineage>
        <taxon>Bacteria</taxon>
        <taxon>Pseudomonadati</taxon>
        <taxon>Planctomycetota</taxon>
        <taxon>Planctomycetia</taxon>
        <taxon>Pirellulales</taxon>
        <taxon>Pirellulaceae</taxon>
        <taxon>Rhodopirellula</taxon>
    </lineage>
</organism>
<dbReference type="PATRIC" id="fig|993516.3.peg.6152"/>
<evidence type="ECO:0000313" key="1">
    <source>
        <dbReference type="EMBL" id="ELP30349.1"/>
    </source>
</evidence>
<proteinExistence type="predicted"/>
<dbReference type="AlphaFoldDB" id="L7C825"/>